<keyword evidence="2" id="KW-1185">Reference proteome</keyword>
<dbReference type="AlphaFoldDB" id="W9H1K9"/>
<comment type="caution">
    <text evidence="1">The sequence shown here is derived from an EMBL/GenBank/DDBJ whole genome shotgun (WGS) entry which is preliminary data.</text>
</comment>
<gene>
    <name evidence="1" type="ORF">N825_03630</name>
</gene>
<organism evidence="1 2">
    <name type="scientific">Skermanella stibiiresistens SB22</name>
    <dbReference type="NCBI Taxonomy" id="1385369"/>
    <lineage>
        <taxon>Bacteria</taxon>
        <taxon>Pseudomonadati</taxon>
        <taxon>Pseudomonadota</taxon>
        <taxon>Alphaproteobacteria</taxon>
        <taxon>Rhodospirillales</taxon>
        <taxon>Azospirillaceae</taxon>
        <taxon>Skermanella</taxon>
    </lineage>
</organism>
<proteinExistence type="predicted"/>
<protein>
    <submittedName>
        <fullName evidence="1">Uncharacterized protein</fullName>
    </submittedName>
</protein>
<dbReference type="Proteomes" id="UP000019486">
    <property type="component" value="Unassembled WGS sequence"/>
</dbReference>
<name>W9H1K9_9PROT</name>
<reference evidence="1 2" key="1">
    <citation type="submission" date="2013-08" db="EMBL/GenBank/DDBJ databases">
        <title>The genome sequence of Skermanella stibiiresistens.</title>
        <authorList>
            <person name="Zhu W."/>
            <person name="Wang G."/>
        </authorList>
    </citation>
    <scope>NUCLEOTIDE SEQUENCE [LARGE SCALE GENOMIC DNA]</scope>
    <source>
        <strain evidence="1 2">SB22</strain>
    </source>
</reference>
<dbReference type="EMBL" id="AVFL01000009">
    <property type="protein sequence ID" value="EWY40075.1"/>
    <property type="molecule type" value="Genomic_DNA"/>
</dbReference>
<evidence type="ECO:0000313" key="2">
    <source>
        <dbReference type="Proteomes" id="UP000019486"/>
    </source>
</evidence>
<accession>W9H1K9</accession>
<evidence type="ECO:0000313" key="1">
    <source>
        <dbReference type="EMBL" id="EWY40075.1"/>
    </source>
</evidence>
<sequence length="148" mass="16109">MAVASVDGGRETNPLWTSEVGDEDFRGALNDSLRTYGWLSEGEAPRYILRAHLLEIRQPLVGLAMTVTAKVRYELVDAVNEEPSQAETVTTEHTVPYGQAFAADDRVRMANEGAIRANIQEFLARLAVKPPPSSSTPVAEVAMPKSPT</sequence>